<dbReference type="InterPro" id="IPR013655">
    <property type="entry name" value="PAS_fold_3"/>
</dbReference>
<dbReference type="Pfam" id="PF13426">
    <property type="entry name" value="PAS_9"/>
    <property type="match status" value="1"/>
</dbReference>
<dbReference type="PROSITE" id="PS50112">
    <property type="entry name" value="PAS"/>
    <property type="match status" value="2"/>
</dbReference>
<keyword evidence="3 4" id="KW-0597">Phosphoprotein</keyword>
<feature type="domain" description="Histidine kinase" evidence="6">
    <location>
        <begin position="581"/>
        <end position="801"/>
    </location>
</feature>
<gene>
    <name evidence="10" type="ORF">QGN17_05765</name>
</gene>
<dbReference type="Proteomes" id="UP001160625">
    <property type="component" value="Unassembled WGS sequence"/>
</dbReference>
<dbReference type="SUPFAM" id="SSF55785">
    <property type="entry name" value="PYP-like sensor domain (PAS domain)"/>
    <property type="match status" value="3"/>
</dbReference>
<keyword evidence="11" id="KW-1185">Reference proteome</keyword>
<evidence type="ECO:0000259" key="7">
    <source>
        <dbReference type="PROSITE" id="PS50110"/>
    </source>
</evidence>
<accession>A0ABT6MYU7</accession>
<evidence type="ECO:0000256" key="5">
    <source>
        <dbReference type="SAM" id="Coils"/>
    </source>
</evidence>
<dbReference type="InterPro" id="IPR003661">
    <property type="entry name" value="HisK_dim/P_dom"/>
</dbReference>
<evidence type="ECO:0000256" key="1">
    <source>
        <dbReference type="ARBA" id="ARBA00000085"/>
    </source>
</evidence>
<protein>
    <recommendedName>
        <fullName evidence="2">histidine kinase</fullName>
        <ecNumber evidence="2">2.7.13.3</ecNumber>
    </recommendedName>
</protein>
<keyword evidence="5" id="KW-0175">Coiled coil</keyword>
<dbReference type="SUPFAM" id="SSF52172">
    <property type="entry name" value="CheY-like"/>
    <property type="match status" value="1"/>
</dbReference>
<dbReference type="Pfam" id="PF00512">
    <property type="entry name" value="HisKA"/>
    <property type="match status" value="1"/>
</dbReference>
<evidence type="ECO:0000256" key="4">
    <source>
        <dbReference type="PROSITE-ProRule" id="PRU00169"/>
    </source>
</evidence>
<dbReference type="EC" id="2.7.13.3" evidence="2"/>
<dbReference type="PANTHER" id="PTHR43065:SF49">
    <property type="entry name" value="HISTIDINE KINASE"/>
    <property type="match status" value="1"/>
</dbReference>
<dbReference type="SMART" id="SM00387">
    <property type="entry name" value="HATPase_c"/>
    <property type="match status" value="1"/>
</dbReference>
<dbReference type="CDD" id="cd00130">
    <property type="entry name" value="PAS"/>
    <property type="match status" value="2"/>
</dbReference>
<dbReference type="PANTHER" id="PTHR43065">
    <property type="entry name" value="SENSOR HISTIDINE KINASE"/>
    <property type="match status" value="1"/>
</dbReference>
<dbReference type="Pfam" id="PF08447">
    <property type="entry name" value="PAS_3"/>
    <property type="match status" value="1"/>
</dbReference>
<dbReference type="InterPro" id="IPR000700">
    <property type="entry name" value="PAS-assoc_C"/>
</dbReference>
<dbReference type="SUPFAM" id="SSF55874">
    <property type="entry name" value="ATPase domain of HSP90 chaperone/DNA topoisomerase II/histidine kinase"/>
    <property type="match status" value="1"/>
</dbReference>
<dbReference type="Gene3D" id="1.10.287.130">
    <property type="match status" value="1"/>
</dbReference>
<dbReference type="InterPro" id="IPR004358">
    <property type="entry name" value="Sig_transdc_His_kin-like_C"/>
</dbReference>
<comment type="caution">
    <text evidence="10">The sequence shown here is derived from an EMBL/GenBank/DDBJ whole genome shotgun (WGS) entry which is preliminary data.</text>
</comment>
<feature type="coiled-coil region" evidence="5">
    <location>
        <begin position="545"/>
        <end position="572"/>
    </location>
</feature>
<dbReference type="InterPro" id="IPR000014">
    <property type="entry name" value="PAS"/>
</dbReference>
<dbReference type="Pfam" id="PF08448">
    <property type="entry name" value="PAS_4"/>
    <property type="match status" value="1"/>
</dbReference>
<dbReference type="PRINTS" id="PR00344">
    <property type="entry name" value="BCTRLSENSOR"/>
</dbReference>
<reference evidence="10" key="1">
    <citation type="submission" date="2023-04" db="EMBL/GenBank/DDBJ databases">
        <title>Sphingomonas sp. MAHUQ-71 isolated from rice field.</title>
        <authorList>
            <person name="Huq M.A."/>
        </authorList>
    </citation>
    <scope>NUCLEOTIDE SEQUENCE</scope>
    <source>
        <strain evidence="10">MAHUQ-71</strain>
    </source>
</reference>
<dbReference type="PROSITE" id="PS50113">
    <property type="entry name" value="PAC"/>
    <property type="match status" value="1"/>
</dbReference>
<dbReference type="Pfam" id="PF00072">
    <property type="entry name" value="Response_reg"/>
    <property type="match status" value="1"/>
</dbReference>
<dbReference type="Gene3D" id="3.40.50.2300">
    <property type="match status" value="1"/>
</dbReference>
<dbReference type="PROSITE" id="PS50109">
    <property type="entry name" value="HIS_KIN"/>
    <property type="match status" value="1"/>
</dbReference>
<dbReference type="CDD" id="cd00082">
    <property type="entry name" value="HisKA"/>
    <property type="match status" value="1"/>
</dbReference>
<feature type="domain" description="PAS" evidence="8">
    <location>
        <begin position="434"/>
        <end position="507"/>
    </location>
</feature>
<dbReference type="InterPro" id="IPR036097">
    <property type="entry name" value="HisK_dim/P_sf"/>
</dbReference>
<evidence type="ECO:0000256" key="2">
    <source>
        <dbReference type="ARBA" id="ARBA00012438"/>
    </source>
</evidence>
<dbReference type="Gene3D" id="3.30.450.20">
    <property type="entry name" value="PAS domain"/>
    <property type="match status" value="3"/>
</dbReference>
<dbReference type="PROSITE" id="PS50110">
    <property type="entry name" value="RESPONSE_REGULATORY"/>
    <property type="match status" value="1"/>
</dbReference>
<dbReference type="InterPro" id="IPR013656">
    <property type="entry name" value="PAS_4"/>
</dbReference>
<evidence type="ECO:0000259" key="8">
    <source>
        <dbReference type="PROSITE" id="PS50112"/>
    </source>
</evidence>
<dbReference type="RefSeq" id="WP_281043546.1">
    <property type="nucleotide sequence ID" value="NZ_JARYGZ010000001.1"/>
</dbReference>
<dbReference type="InterPro" id="IPR005467">
    <property type="entry name" value="His_kinase_dom"/>
</dbReference>
<evidence type="ECO:0000256" key="3">
    <source>
        <dbReference type="ARBA" id="ARBA00022553"/>
    </source>
</evidence>
<dbReference type="InterPro" id="IPR001789">
    <property type="entry name" value="Sig_transdc_resp-reg_receiver"/>
</dbReference>
<dbReference type="SMART" id="SM00086">
    <property type="entry name" value="PAC"/>
    <property type="match status" value="2"/>
</dbReference>
<feature type="domain" description="PAC" evidence="9">
    <location>
        <begin position="503"/>
        <end position="561"/>
    </location>
</feature>
<proteinExistence type="predicted"/>
<dbReference type="Gene3D" id="3.30.565.10">
    <property type="entry name" value="Histidine kinase-like ATPase, C-terminal domain"/>
    <property type="match status" value="1"/>
</dbReference>
<dbReference type="Pfam" id="PF02518">
    <property type="entry name" value="HATPase_c"/>
    <property type="match status" value="1"/>
</dbReference>
<dbReference type="InterPro" id="IPR011006">
    <property type="entry name" value="CheY-like_superfamily"/>
</dbReference>
<dbReference type="NCBIfam" id="TIGR00229">
    <property type="entry name" value="sensory_box"/>
    <property type="match status" value="2"/>
</dbReference>
<sequence>MGHAFDDELANIFPGMSEMARVMKEHDWEGTPMREPRDWPDALKIPLRMLLTSRFEMWLGWGPELQFFYNDAYIPTLGIKHPEMLGRPFREVWSEVYADVADQVKRVQAGEATWNKAMLLLLERSGYPEETYHSFSYSPLFGSDGAVCGLLCIVSEETARIINERRLETLRRLGAALAGAKDKAAIHQAARSVFATNRRDFPFAVLKFAGEEPGGDDQGILEQVRAILPTDLGQAEEIIALPSDTDWPMGDWDRPATSAIAIAIPGPTGEPHAGTLVLGLNPYRPEDPEILHVAQLIAGQIGGALAGIATLQAERRRADRIWSVSRDLIVVVDADGLFRSVSPSWTRILGDPVDEVVGRPFADFMHPDDIPGSNDALARAVGGQELNDYENRFRSADGSYRRIEWHTTLENGLVYAYGRDVTERRRVEEALSDSEEQFRHLVQGVTDYAIYMLDLEGHVSSWNEGARRIKGYEPDEIIGEHFSRFYTDEDRARGEPDRALETARREGRFLAEGWRVRKDGERFRASVVIDAIRNDEGRPIGFAKITRDITEKEEAQRQLETARETLFQSQKMDAIGQLTGGVAHDFNNLLMAVLSSLELLGKRLPDDPLSRRLLSNATEGAKRGATLTQRMLAFARRQELNVDTVDLPQLLSGMNDLVQRSIGPEWPISTNFPLKLPAVRADANQLEMALLNLIVNARDATPGGGPILISATCEDLPAGPGTKLSAGAYVRLVVKDQGSGMDAETLRRATEPFYTTKGVGKGTGLGLPMVHGLAQQIGGSFELLSEIGAGTSAVLWLPVAPQEAGGSESVVVEMDTPSVPRLRILAVDDDALVLINTVALLEDLGHEVVEADTAEEALELFRQREDIDLLVTDQAMPNMTGTDLITAVDALRPGIPAIIASGYGEGVSAGREVVRLGKPFNQGQLARAIAEAVEPDAVPQDRTVGT</sequence>
<organism evidence="10 11">
    <name type="scientific">Sphingomonas oryzagri</name>
    <dbReference type="NCBI Taxonomy" id="3042314"/>
    <lineage>
        <taxon>Bacteria</taxon>
        <taxon>Pseudomonadati</taxon>
        <taxon>Pseudomonadota</taxon>
        <taxon>Alphaproteobacteria</taxon>
        <taxon>Sphingomonadales</taxon>
        <taxon>Sphingomonadaceae</taxon>
        <taxon>Sphingomonas</taxon>
    </lineage>
</organism>
<dbReference type="SMART" id="SM00091">
    <property type="entry name" value="PAS"/>
    <property type="match status" value="3"/>
</dbReference>
<dbReference type="InterPro" id="IPR036890">
    <property type="entry name" value="HATPase_C_sf"/>
</dbReference>
<dbReference type="SMART" id="SM00448">
    <property type="entry name" value="REC"/>
    <property type="match status" value="1"/>
</dbReference>
<evidence type="ECO:0000259" key="6">
    <source>
        <dbReference type="PROSITE" id="PS50109"/>
    </source>
</evidence>
<evidence type="ECO:0000259" key="9">
    <source>
        <dbReference type="PROSITE" id="PS50113"/>
    </source>
</evidence>
<dbReference type="SUPFAM" id="SSF47384">
    <property type="entry name" value="Homodimeric domain of signal transducing histidine kinase"/>
    <property type="match status" value="1"/>
</dbReference>
<evidence type="ECO:0000313" key="10">
    <source>
        <dbReference type="EMBL" id="MDH7638230.1"/>
    </source>
</evidence>
<dbReference type="InterPro" id="IPR003594">
    <property type="entry name" value="HATPase_dom"/>
</dbReference>
<dbReference type="EMBL" id="JARYGZ010000001">
    <property type="protein sequence ID" value="MDH7638230.1"/>
    <property type="molecule type" value="Genomic_DNA"/>
</dbReference>
<evidence type="ECO:0000313" key="11">
    <source>
        <dbReference type="Proteomes" id="UP001160625"/>
    </source>
</evidence>
<dbReference type="SMART" id="SM00388">
    <property type="entry name" value="HisKA"/>
    <property type="match status" value="1"/>
</dbReference>
<dbReference type="InterPro" id="IPR001610">
    <property type="entry name" value="PAC"/>
</dbReference>
<name>A0ABT6MYU7_9SPHN</name>
<comment type="catalytic activity">
    <reaction evidence="1">
        <text>ATP + protein L-histidine = ADP + protein N-phospho-L-histidine.</text>
        <dbReference type="EC" id="2.7.13.3"/>
    </reaction>
</comment>
<feature type="modified residue" description="4-aspartylphosphate" evidence="4">
    <location>
        <position position="873"/>
    </location>
</feature>
<dbReference type="InterPro" id="IPR035965">
    <property type="entry name" value="PAS-like_dom_sf"/>
</dbReference>
<feature type="domain" description="Response regulatory" evidence="7">
    <location>
        <begin position="823"/>
        <end position="933"/>
    </location>
</feature>
<feature type="domain" description="PAS" evidence="8">
    <location>
        <begin position="314"/>
        <end position="384"/>
    </location>
</feature>